<dbReference type="AlphaFoldDB" id="A0A6J4P741"/>
<feature type="region of interest" description="Disordered" evidence="1">
    <location>
        <begin position="1"/>
        <end position="155"/>
    </location>
</feature>
<protein>
    <submittedName>
        <fullName evidence="2">Uncharacterized protein</fullName>
    </submittedName>
</protein>
<reference evidence="2" key="1">
    <citation type="submission" date="2020-02" db="EMBL/GenBank/DDBJ databases">
        <authorList>
            <person name="Meier V. D."/>
        </authorList>
    </citation>
    <scope>NUCLEOTIDE SEQUENCE</scope>
    <source>
        <strain evidence="2">AVDCRST_MAG06</strain>
    </source>
</reference>
<sequence length="412" mass="44012">ARLPLPRRQPRLHRPVGRRDGQPARQPRLRLRLPAARLLPLGLGPGGRLRRGGPPPRHRGRPAAGRGPRRPDRPPRPDARGERLGRAALRLARRRGPARDADDPPPRRGGPADRGDRGRLRPRPDLRGPLRGVDRRPRHRPEPEPGTPARRLPARWSGRRRALLALALGAVRLRRPHVRHLLPHPHPHPHRPVGTAARKPHAGRDRHRRGHLVHPGAAVLPGADVVGRAGQPGHQRADVRGAAADDPGGLPTGPDRPGRDRGGHRRHPGRPRRAVRHRPGADRRADRRRLVGPGAAAGADDLVGQPAGRGRVLVLLPVPQPDRKRRHRCLPAGAHARAPAGARHGERAVPRGRAHAPGSAARGGPAAPLRRRVGGHGAAGGHAGAGRLPDGQQVGAGSAPAQRVAPADAGGL</sequence>
<feature type="region of interest" description="Disordered" evidence="1">
    <location>
        <begin position="317"/>
        <end position="412"/>
    </location>
</feature>
<feature type="compositionally biased region" description="Low complexity" evidence="1">
    <location>
        <begin position="240"/>
        <end position="255"/>
    </location>
</feature>
<feature type="compositionally biased region" description="Basic residues" evidence="1">
    <location>
        <begin position="181"/>
        <end position="191"/>
    </location>
</feature>
<organism evidence="2">
    <name type="scientific">uncultured Nocardioides sp</name>
    <dbReference type="NCBI Taxonomy" id="198441"/>
    <lineage>
        <taxon>Bacteria</taxon>
        <taxon>Bacillati</taxon>
        <taxon>Actinomycetota</taxon>
        <taxon>Actinomycetes</taxon>
        <taxon>Propionibacteriales</taxon>
        <taxon>Nocardioidaceae</taxon>
        <taxon>Nocardioides</taxon>
        <taxon>environmental samples</taxon>
    </lineage>
</organism>
<evidence type="ECO:0000256" key="1">
    <source>
        <dbReference type="SAM" id="MobiDB-lite"/>
    </source>
</evidence>
<feature type="compositionally biased region" description="Basic and acidic residues" evidence="1">
    <location>
        <begin position="69"/>
        <end position="85"/>
    </location>
</feature>
<name>A0A6J4P741_9ACTN</name>
<feature type="non-terminal residue" evidence="2">
    <location>
        <position position="1"/>
    </location>
</feature>
<evidence type="ECO:0000313" key="2">
    <source>
        <dbReference type="EMBL" id="CAA9407675.1"/>
    </source>
</evidence>
<feature type="region of interest" description="Disordered" evidence="1">
    <location>
        <begin position="181"/>
        <end position="305"/>
    </location>
</feature>
<feature type="compositionally biased region" description="Basic and acidic residues" evidence="1">
    <location>
        <begin position="279"/>
        <end position="289"/>
    </location>
</feature>
<feature type="compositionally biased region" description="Basic and acidic residues" evidence="1">
    <location>
        <begin position="97"/>
        <end position="143"/>
    </location>
</feature>
<feature type="compositionally biased region" description="Gly residues" evidence="1">
    <location>
        <begin position="375"/>
        <end position="384"/>
    </location>
</feature>
<feature type="compositionally biased region" description="Low complexity" evidence="1">
    <location>
        <begin position="355"/>
        <end position="368"/>
    </location>
</feature>
<gene>
    <name evidence="2" type="ORF">AVDCRST_MAG06-2647</name>
</gene>
<proteinExistence type="predicted"/>
<feature type="compositionally biased region" description="Basic residues" evidence="1">
    <location>
        <begin position="262"/>
        <end position="278"/>
    </location>
</feature>
<accession>A0A6J4P741</accession>
<feature type="compositionally biased region" description="Basic residues" evidence="1">
    <location>
        <begin position="198"/>
        <end position="212"/>
    </location>
</feature>
<feature type="compositionally biased region" description="Low complexity" evidence="1">
    <location>
        <begin position="32"/>
        <end position="42"/>
    </location>
</feature>
<feature type="non-terminal residue" evidence="2">
    <location>
        <position position="412"/>
    </location>
</feature>
<feature type="compositionally biased region" description="Low complexity" evidence="1">
    <location>
        <begin position="331"/>
        <end position="342"/>
    </location>
</feature>
<feature type="compositionally biased region" description="Basic residues" evidence="1">
    <location>
        <begin position="48"/>
        <end position="61"/>
    </location>
</feature>
<dbReference type="EMBL" id="CADCUP010000175">
    <property type="protein sequence ID" value="CAA9407675.1"/>
    <property type="molecule type" value="Genomic_DNA"/>
</dbReference>